<gene>
    <name evidence="1" type="ORF">HZS55_22275</name>
</gene>
<evidence type="ECO:0000313" key="1">
    <source>
        <dbReference type="EMBL" id="QLH79856.1"/>
    </source>
</evidence>
<dbReference type="GeneID" id="56080652"/>
<evidence type="ECO:0000313" key="2">
    <source>
        <dbReference type="Proteomes" id="UP000509667"/>
    </source>
</evidence>
<dbReference type="OrthoDB" id="311078at2157"/>
<dbReference type="Proteomes" id="UP000509667">
    <property type="component" value="Chromosome"/>
</dbReference>
<evidence type="ECO:0008006" key="3">
    <source>
        <dbReference type="Google" id="ProtNLM"/>
    </source>
</evidence>
<keyword evidence="2" id="KW-1185">Reference proteome</keyword>
<proteinExistence type="predicted"/>
<sequence>MLQAELEVCTDCGVVHMEGGPAPTNVSECSACGGRVEDIELDDLVGL</sequence>
<name>A0A7D5TEW9_9EURY</name>
<accession>A0A7D5TEW9</accession>
<dbReference type="RefSeq" id="WP_179909717.1">
    <property type="nucleotide sequence ID" value="NZ_CP058910.1"/>
</dbReference>
<dbReference type="KEGG" id="hrr:HZS55_22275"/>
<dbReference type="EMBL" id="CP058910">
    <property type="protein sequence ID" value="QLH79856.1"/>
    <property type="molecule type" value="Genomic_DNA"/>
</dbReference>
<dbReference type="AlphaFoldDB" id="A0A7D5TEW9"/>
<reference evidence="1 2" key="1">
    <citation type="submission" date="2020-07" db="EMBL/GenBank/DDBJ databases">
        <title>Halosimplex pelagicum sp. nov. and Halosimplex rubrum sp. nov., isolated from salted brown alga Laminaria, and emended description of the genus Halosimplex.</title>
        <authorList>
            <person name="Cui H."/>
        </authorList>
    </citation>
    <scope>NUCLEOTIDE SEQUENCE [LARGE SCALE GENOMIC DNA]</scope>
    <source>
        <strain evidence="1 2">R27</strain>
    </source>
</reference>
<protein>
    <recommendedName>
        <fullName evidence="3">Rubrerythrin-like domain-containing protein</fullName>
    </recommendedName>
</protein>
<organism evidence="1 2">
    <name type="scientific">Halosimplex rubrum</name>
    <dbReference type="NCBI Taxonomy" id="869889"/>
    <lineage>
        <taxon>Archaea</taxon>
        <taxon>Methanobacteriati</taxon>
        <taxon>Methanobacteriota</taxon>
        <taxon>Stenosarchaea group</taxon>
        <taxon>Halobacteria</taxon>
        <taxon>Halobacteriales</taxon>
        <taxon>Haloarculaceae</taxon>
        <taxon>Halosimplex</taxon>
    </lineage>
</organism>